<gene>
    <name evidence="3" type="ORF">HD593_012220</name>
</gene>
<keyword evidence="2" id="KW-0472">Membrane</keyword>
<keyword evidence="4" id="KW-1185">Reference proteome</keyword>
<accession>A0A7X0P8L4</accession>
<feature type="region of interest" description="Disordered" evidence="1">
    <location>
        <begin position="1"/>
        <end position="57"/>
    </location>
</feature>
<dbReference type="Proteomes" id="UP000565579">
    <property type="component" value="Unassembled WGS sequence"/>
</dbReference>
<keyword evidence="2" id="KW-0812">Transmembrane</keyword>
<reference evidence="3 4" key="1">
    <citation type="submission" date="2020-08" db="EMBL/GenBank/DDBJ databases">
        <title>Sequencing the genomes of 1000 actinobacteria strains.</title>
        <authorList>
            <person name="Klenk H.-P."/>
        </authorList>
    </citation>
    <scope>NUCLEOTIDE SEQUENCE [LARGE SCALE GENOMIC DNA]</scope>
    <source>
        <strain evidence="3 4">DSM 43768</strain>
    </source>
</reference>
<evidence type="ECO:0000256" key="1">
    <source>
        <dbReference type="SAM" id="MobiDB-lite"/>
    </source>
</evidence>
<dbReference type="EMBL" id="JACHMI010000002">
    <property type="protein sequence ID" value="MBB6557330.1"/>
    <property type="molecule type" value="Genomic_DNA"/>
</dbReference>
<comment type="caution">
    <text evidence="3">The sequence shown here is derived from an EMBL/GenBank/DDBJ whole genome shotgun (WGS) entry which is preliminary data.</text>
</comment>
<feature type="transmembrane region" description="Helical" evidence="2">
    <location>
        <begin position="130"/>
        <end position="148"/>
    </location>
</feature>
<evidence type="ECO:0000313" key="3">
    <source>
        <dbReference type="EMBL" id="MBB6557330.1"/>
    </source>
</evidence>
<protein>
    <submittedName>
        <fullName evidence="3">Uncharacterized protein</fullName>
    </submittedName>
</protein>
<sequence>MRSIRSPYPAESKPKDEQPDQSAEQPQPATDEGETVAPVVPLRDDQPPAPTRPAAPRLDQLVEFVQGPLSDWIARERPSYLASPVTFVRERWSPSWLPGDVRALVWAWRVLLLARALLYTAFYIPAMTIFLPELTTAAIVASLILYFFA</sequence>
<proteinExistence type="predicted"/>
<name>A0A7X0P8L4_9ACTN</name>
<evidence type="ECO:0000313" key="4">
    <source>
        <dbReference type="Proteomes" id="UP000565579"/>
    </source>
</evidence>
<organism evidence="3 4">
    <name type="scientific">Nonomuraea rubra</name>
    <dbReference type="NCBI Taxonomy" id="46180"/>
    <lineage>
        <taxon>Bacteria</taxon>
        <taxon>Bacillati</taxon>
        <taxon>Actinomycetota</taxon>
        <taxon>Actinomycetes</taxon>
        <taxon>Streptosporangiales</taxon>
        <taxon>Streptosporangiaceae</taxon>
        <taxon>Nonomuraea</taxon>
    </lineage>
</organism>
<evidence type="ECO:0000256" key="2">
    <source>
        <dbReference type="SAM" id="Phobius"/>
    </source>
</evidence>
<dbReference type="AlphaFoldDB" id="A0A7X0P8L4"/>
<dbReference type="RefSeq" id="WP_185112912.1">
    <property type="nucleotide sequence ID" value="NZ_JACHMI010000002.1"/>
</dbReference>
<keyword evidence="2" id="KW-1133">Transmembrane helix</keyword>